<protein>
    <submittedName>
        <fullName evidence="1">Uncharacterized protein</fullName>
    </submittedName>
</protein>
<dbReference type="Proteomes" id="UP000639606">
    <property type="component" value="Unassembled WGS sequence"/>
</dbReference>
<dbReference type="RefSeq" id="WP_189223461.1">
    <property type="nucleotide sequence ID" value="NZ_BMRG01000004.1"/>
</dbReference>
<name>A0A918ALB8_9PSEU</name>
<gene>
    <name evidence="1" type="ORF">GCM10010185_25670</name>
</gene>
<keyword evidence="2" id="KW-1185">Reference proteome</keyword>
<reference evidence="1" key="1">
    <citation type="journal article" date="2014" name="Int. J. Syst. Evol. Microbiol.">
        <title>Complete genome sequence of Corynebacterium casei LMG S-19264T (=DSM 44701T), isolated from a smear-ripened cheese.</title>
        <authorList>
            <consortium name="US DOE Joint Genome Institute (JGI-PGF)"/>
            <person name="Walter F."/>
            <person name="Albersmeier A."/>
            <person name="Kalinowski J."/>
            <person name="Ruckert C."/>
        </authorList>
    </citation>
    <scope>NUCLEOTIDE SEQUENCE</scope>
    <source>
        <strain evidence="1">JCM 3313</strain>
    </source>
</reference>
<organism evidence="1 2">
    <name type="scientific">Saccharothrix coeruleofusca</name>
    <dbReference type="NCBI Taxonomy" id="33919"/>
    <lineage>
        <taxon>Bacteria</taxon>
        <taxon>Bacillati</taxon>
        <taxon>Actinomycetota</taxon>
        <taxon>Actinomycetes</taxon>
        <taxon>Pseudonocardiales</taxon>
        <taxon>Pseudonocardiaceae</taxon>
        <taxon>Saccharothrix</taxon>
    </lineage>
</organism>
<accession>A0A918ALB8</accession>
<evidence type="ECO:0000313" key="2">
    <source>
        <dbReference type="Proteomes" id="UP000639606"/>
    </source>
</evidence>
<evidence type="ECO:0000313" key="1">
    <source>
        <dbReference type="EMBL" id="GGP52433.1"/>
    </source>
</evidence>
<sequence length="208" mass="22464">MRTPVQDLLTRAHGPLGRPTQVDFGVPDGPLAELARLLSHLNGFTAFGSAVQVYRAGDEGLGPELLSWNTGELWKDTFGGLADDFFCFGQDALGTQFAVLDGRVVLFDPETADAEDIGRSLDDWAAWLLSDPLVNATAGLVVEWERERGPLQPHERLVPLKFLALGGEVALDNLVARDAAQAMRIRGPVAQQLHDLPDGAVVSLDVDE</sequence>
<dbReference type="AlphaFoldDB" id="A0A918ALB8"/>
<reference evidence="1" key="2">
    <citation type="submission" date="2020-09" db="EMBL/GenBank/DDBJ databases">
        <authorList>
            <person name="Sun Q."/>
            <person name="Ohkuma M."/>
        </authorList>
    </citation>
    <scope>NUCLEOTIDE SEQUENCE</scope>
    <source>
        <strain evidence="1">JCM 3313</strain>
    </source>
</reference>
<comment type="caution">
    <text evidence="1">The sequence shown here is derived from an EMBL/GenBank/DDBJ whole genome shotgun (WGS) entry which is preliminary data.</text>
</comment>
<dbReference type="EMBL" id="BMRG01000004">
    <property type="protein sequence ID" value="GGP52433.1"/>
    <property type="molecule type" value="Genomic_DNA"/>
</dbReference>
<proteinExistence type="predicted"/>